<dbReference type="OrthoDB" id="6604018at2759"/>
<evidence type="ECO:0000256" key="1">
    <source>
        <dbReference type="ARBA" id="ARBA00004325"/>
    </source>
</evidence>
<evidence type="ECO:0000313" key="12">
    <source>
        <dbReference type="Proteomes" id="UP000054251"/>
    </source>
</evidence>
<evidence type="ECO:0000256" key="9">
    <source>
        <dbReference type="SAM" id="Phobius"/>
    </source>
</evidence>
<feature type="coiled-coil region" evidence="8">
    <location>
        <begin position="89"/>
        <end position="119"/>
    </location>
</feature>
<dbReference type="EMBL" id="LMYN01000010">
    <property type="protein sequence ID" value="KSA03355.1"/>
    <property type="molecule type" value="Genomic_DNA"/>
</dbReference>
<dbReference type="InterPro" id="IPR007667">
    <property type="entry name" value="Hypoxia_induced_domain"/>
</dbReference>
<dbReference type="InterPro" id="IPR050355">
    <property type="entry name" value="RCF1"/>
</dbReference>
<feature type="domain" description="HIG1" evidence="10">
    <location>
        <begin position="1"/>
        <end position="73"/>
    </location>
</feature>
<dbReference type="PANTHER" id="PTHR12297">
    <property type="entry name" value="HYPOXIA-INDUCBILE GENE 1 HIG1 -RELATED"/>
    <property type="match status" value="1"/>
</dbReference>
<dbReference type="PANTHER" id="PTHR12297:SF3">
    <property type="entry name" value="HIG1 DOMAIN FAMILY MEMBER 1A"/>
    <property type="match status" value="1"/>
</dbReference>
<keyword evidence="6" id="KW-0496">Mitochondrion</keyword>
<protein>
    <recommendedName>
        <fullName evidence="2">Respiratory supercomplex factor 1, mitochondrial</fullName>
    </recommendedName>
</protein>
<keyword evidence="7 9" id="KW-0472">Membrane</keyword>
<reference evidence="11 12" key="1">
    <citation type="submission" date="2015-11" db="EMBL/GenBank/DDBJ databases">
        <title>The genome of Debaryomyces fabryi.</title>
        <authorList>
            <person name="Tafer H."/>
            <person name="Lopandic K."/>
        </authorList>
    </citation>
    <scope>NUCLEOTIDE SEQUENCE [LARGE SCALE GENOMIC DNA]</scope>
    <source>
        <strain evidence="11 12">CBS 789</strain>
    </source>
</reference>
<comment type="subcellular location">
    <subcellularLocation>
        <location evidence="1">Mitochondrion membrane</location>
    </subcellularLocation>
</comment>
<dbReference type="Gene3D" id="6.10.140.1320">
    <property type="match status" value="1"/>
</dbReference>
<comment type="caution">
    <text evidence="11">The sequence shown here is derived from an EMBL/GenBank/DDBJ whole genome shotgun (WGS) entry which is preliminary data.</text>
</comment>
<proteinExistence type="predicted"/>
<evidence type="ECO:0000256" key="6">
    <source>
        <dbReference type="ARBA" id="ARBA00023128"/>
    </source>
</evidence>
<evidence type="ECO:0000256" key="5">
    <source>
        <dbReference type="ARBA" id="ARBA00023054"/>
    </source>
</evidence>
<dbReference type="GO" id="GO:0097250">
    <property type="term" value="P:mitochondrial respirasome assembly"/>
    <property type="evidence" value="ECO:0007669"/>
    <property type="project" value="TreeGrafter"/>
</dbReference>
<evidence type="ECO:0000256" key="8">
    <source>
        <dbReference type="SAM" id="Coils"/>
    </source>
</evidence>
<accession>A0A0V1Q4A3</accession>
<sequence>MAFKCQQQPLVPLGVLATTGAIILATKSIRKGDRVNTQKYFRYRVGFQLATLIALVAGGYMFQVESPEQKASREEILRAKAKVRERIWIEELERRDAAVKERKKRLEESRAELIQAAKEGFEEEKKLTDAIEKAKENKSTKGQSSTDVSN</sequence>
<keyword evidence="3 9" id="KW-0812">Transmembrane</keyword>
<dbReference type="AlphaFoldDB" id="A0A0V1Q4A3"/>
<dbReference type="Pfam" id="PF04588">
    <property type="entry name" value="HIG_1_N"/>
    <property type="match status" value="1"/>
</dbReference>
<dbReference type="GO" id="GO:0031966">
    <property type="term" value="C:mitochondrial membrane"/>
    <property type="evidence" value="ECO:0007669"/>
    <property type="project" value="UniProtKB-SubCell"/>
</dbReference>
<evidence type="ECO:0000256" key="3">
    <source>
        <dbReference type="ARBA" id="ARBA00022692"/>
    </source>
</evidence>
<keyword evidence="4 9" id="KW-1133">Transmembrane helix</keyword>
<evidence type="ECO:0000259" key="10">
    <source>
        <dbReference type="PROSITE" id="PS51503"/>
    </source>
</evidence>
<dbReference type="Proteomes" id="UP000054251">
    <property type="component" value="Unassembled WGS sequence"/>
</dbReference>
<dbReference type="RefSeq" id="XP_015469457.1">
    <property type="nucleotide sequence ID" value="XM_015609670.1"/>
</dbReference>
<evidence type="ECO:0000313" key="11">
    <source>
        <dbReference type="EMBL" id="KSA03355.1"/>
    </source>
</evidence>
<feature type="transmembrane region" description="Helical" evidence="9">
    <location>
        <begin position="12"/>
        <end position="29"/>
    </location>
</feature>
<gene>
    <name evidence="11" type="ORF">AC631_00840</name>
</gene>
<name>A0A0V1Q4A3_9ASCO</name>
<evidence type="ECO:0000256" key="7">
    <source>
        <dbReference type="ARBA" id="ARBA00023136"/>
    </source>
</evidence>
<feature type="transmembrane region" description="Helical" evidence="9">
    <location>
        <begin position="41"/>
        <end position="62"/>
    </location>
</feature>
<dbReference type="GeneID" id="26837849"/>
<evidence type="ECO:0000256" key="4">
    <source>
        <dbReference type="ARBA" id="ARBA00022989"/>
    </source>
</evidence>
<keyword evidence="12" id="KW-1185">Reference proteome</keyword>
<evidence type="ECO:0000256" key="2">
    <source>
        <dbReference type="ARBA" id="ARBA00013887"/>
    </source>
</evidence>
<organism evidence="11 12">
    <name type="scientific">Debaryomyces fabryi</name>
    <dbReference type="NCBI Taxonomy" id="58627"/>
    <lineage>
        <taxon>Eukaryota</taxon>
        <taxon>Fungi</taxon>
        <taxon>Dikarya</taxon>
        <taxon>Ascomycota</taxon>
        <taxon>Saccharomycotina</taxon>
        <taxon>Pichiomycetes</taxon>
        <taxon>Debaryomycetaceae</taxon>
        <taxon>Debaryomyces</taxon>
    </lineage>
</organism>
<keyword evidence="5 8" id="KW-0175">Coiled coil</keyword>
<dbReference type="PROSITE" id="PS51503">
    <property type="entry name" value="HIG1"/>
    <property type="match status" value="1"/>
</dbReference>